<sequence>MAATPEQIRATAETYIAGLNASDPEVLAGVYAEGATVEDPVGGGTVHEGKDAIRGFYDNLAPLDMQATLLETRVCGSELLFNFELVTRFDENTATTINVWDLMVHGEDGKVTSMKAYWGAENVS</sequence>
<evidence type="ECO:0000259" key="1">
    <source>
        <dbReference type="Pfam" id="PF12680"/>
    </source>
</evidence>
<dbReference type="Proteomes" id="UP000186104">
    <property type="component" value="Chromosome"/>
</dbReference>
<dbReference type="InterPro" id="IPR037401">
    <property type="entry name" value="SnoaL-like"/>
</dbReference>
<organism evidence="2 3">
    <name type="scientific">Dietzia timorensis</name>
    <dbReference type="NCBI Taxonomy" id="499555"/>
    <lineage>
        <taxon>Bacteria</taxon>
        <taxon>Bacillati</taxon>
        <taxon>Actinomycetota</taxon>
        <taxon>Actinomycetes</taxon>
        <taxon>Mycobacteriales</taxon>
        <taxon>Dietziaceae</taxon>
        <taxon>Dietzia</taxon>
    </lineage>
</organism>
<dbReference type="KEGG" id="dtm:BJL86_3299"/>
<dbReference type="SUPFAM" id="SSF54427">
    <property type="entry name" value="NTF2-like"/>
    <property type="match status" value="1"/>
</dbReference>
<keyword evidence="3" id="KW-1185">Reference proteome</keyword>
<evidence type="ECO:0000313" key="2">
    <source>
        <dbReference type="EMBL" id="ANI94058.1"/>
    </source>
</evidence>
<dbReference type="EMBL" id="CP015961">
    <property type="protein sequence ID" value="ANI94058.1"/>
    <property type="molecule type" value="Genomic_DNA"/>
</dbReference>
<dbReference type="InterPro" id="IPR032710">
    <property type="entry name" value="NTF2-like_dom_sf"/>
</dbReference>
<proteinExistence type="predicted"/>
<dbReference type="STRING" id="499555.BJL86_3299"/>
<dbReference type="AlphaFoldDB" id="A0A173LQK4"/>
<dbReference type="RefSeq" id="WP_067470831.1">
    <property type="nucleotide sequence ID" value="NZ_CP015961.1"/>
</dbReference>
<feature type="domain" description="SnoaL-like" evidence="1">
    <location>
        <begin position="13"/>
        <end position="113"/>
    </location>
</feature>
<reference evidence="2 3" key="1">
    <citation type="submission" date="2016-06" db="EMBL/GenBank/DDBJ databases">
        <title>Complete genome sequence of a saline-alkali tolerant type strain Dietzia timorensis ID05-A0528T.</title>
        <authorList>
            <person name="Wu X."/>
        </authorList>
    </citation>
    <scope>NUCLEOTIDE SEQUENCE [LARGE SCALE GENOMIC DNA]</scope>
    <source>
        <strain evidence="2 3">ID05-A0528</strain>
    </source>
</reference>
<evidence type="ECO:0000313" key="3">
    <source>
        <dbReference type="Proteomes" id="UP000186104"/>
    </source>
</evidence>
<keyword evidence="2" id="KW-0413">Isomerase</keyword>
<dbReference type="GO" id="GO:0016853">
    <property type="term" value="F:isomerase activity"/>
    <property type="evidence" value="ECO:0007669"/>
    <property type="project" value="UniProtKB-KW"/>
</dbReference>
<name>A0A173LQK4_9ACTN</name>
<gene>
    <name evidence="2" type="ORF">BJL86_3299</name>
</gene>
<protein>
    <submittedName>
        <fullName evidence="2">Steroid Delta-isomerase</fullName>
    </submittedName>
</protein>
<dbReference type="OrthoDB" id="459617at2"/>
<accession>A0A173LQK4</accession>
<dbReference type="Pfam" id="PF12680">
    <property type="entry name" value="SnoaL_2"/>
    <property type="match status" value="1"/>
</dbReference>
<dbReference type="Gene3D" id="3.10.450.50">
    <property type="match status" value="1"/>
</dbReference>